<accession>A0A327JML3</accession>
<dbReference type="InterPro" id="IPR000182">
    <property type="entry name" value="GNAT_dom"/>
</dbReference>
<evidence type="ECO:0000259" key="1">
    <source>
        <dbReference type="PROSITE" id="PS51186"/>
    </source>
</evidence>
<dbReference type="CDD" id="cd04301">
    <property type="entry name" value="NAT_SF"/>
    <property type="match status" value="1"/>
</dbReference>
<evidence type="ECO:0000313" key="2">
    <source>
        <dbReference type="EMBL" id="RAI27730.1"/>
    </source>
</evidence>
<protein>
    <recommendedName>
        <fullName evidence="1">N-acetyltransferase domain-containing protein</fullName>
    </recommendedName>
</protein>
<proteinExistence type="predicted"/>
<dbReference type="Gene3D" id="3.40.630.30">
    <property type="match status" value="1"/>
</dbReference>
<dbReference type="InterPro" id="IPR016181">
    <property type="entry name" value="Acyl_CoA_acyltransferase"/>
</dbReference>
<dbReference type="Proteomes" id="UP000249299">
    <property type="component" value="Unassembled WGS sequence"/>
</dbReference>
<sequence length="183" mass="19831">MTEPADLIVREEHIAERSSVVRLLCDAFGKIDDAQLTEDLHRDGDVLVGLVAEADGDIVGYVLFSRVVIDTLQGPVPAVTLAPLAVAEAYRRRGIGAALVEQGLGRLAAKGEDIVFVIGHPSYYRRFGFSSEDAKAFRCPWSKEAGEAHMVLALKSRSLADKAGNVTYSRGFERFIPAGEASR</sequence>
<organism evidence="2 3">
    <name type="scientific">Rhodobium orientis</name>
    <dbReference type="NCBI Taxonomy" id="34017"/>
    <lineage>
        <taxon>Bacteria</taxon>
        <taxon>Pseudomonadati</taxon>
        <taxon>Pseudomonadota</taxon>
        <taxon>Alphaproteobacteria</taxon>
        <taxon>Hyphomicrobiales</taxon>
        <taxon>Rhodobiaceae</taxon>
        <taxon>Rhodobium</taxon>
    </lineage>
</organism>
<comment type="caution">
    <text evidence="2">The sequence shown here is derived from an EMBL/GenBank/DDBJ whole genome shotgun (WGS) entry which is preliminary data.</text>
</comment>
<gene>
    <name evidence="2" type="ORF">CH339_09290</name>
</gene>
<name>A0A327JML3_9HYPH</name>
<dbReference type="OrthoDB" id="9797178at2"/>
<dbReference type="GO" id="GO:0016747">
    <property type="term" value="F:acyltransferase activity, transferring groups other than amino-acyl groups"/>
    <property type="evidence" value="ECO:0007669"/>
    <property type="project" value="InterPro"/>
</dbReference>
<dbReference type="EMBL" id="NPEV01000015">
    <property type="protein sequence ID" value="RAI27730.1"/>
    <property type="molecule type" value="Genomic_DNA"/>
</dbReference>
<dbReference type="SUPFAM" id="SSF55729">
    <property type="entry name" value="Acyl-CoA N-acyltransferases (Nat)"/>
    <property type="match status" value="1"/>
</dbReference>
<evidence type="ECO:0000313" key="3">
    <source>
        <dbReference type="Proteomes" id="UP000249299"/>
    </source>
</evidence>
<feature type="domain" description="N-acetyltransferase" evidence="1">
    <location>
        <begin position="7"/>
        <end position="155"/>
    </location>
</feature>
<dbReference type="AlphaFoldDB" id="A0A327JML3"/>
<reference evidence="2 3" key="1">
    <citation type="submission" date="2017-07" db="EMBL/GenBank/DDBJ databases">
        <title>Draft Genome Sequences of Select Purple Nonsulfur Bacteria.</title>
        <authorList>
            <person name="Lasarre B."/>
            <person name="Mckinlay J.B."/>
        </authorList>
    </citation>
    <scope>NUCLEOTIDE SEQUENCE [LARGE SCALE GENOMIC DNA]</scope>
    <source>
        <strain evidence="2 3">DSM 11290</strain>
    </source>
</reference>
<keyword evidence="3" id="KW-1185">Reference proteome</keyword>
<dbReference type="Pfam" id="PF13527">
    <property type="entry name" value="Acetyltransf_9"/>
    <property type="match status" value="1"/>
</dbReference>
<dbReference type="PROSITE" id="PS51186">
    <property type="entry name" value="GNAT"/>
    <property type="match status" value="1"/>
</dbReference>
<dbReference type="RefSeq" id="WP_111434078.1">
    <property type="nucleotide sequence ID" value="NZ_JACIGG010000018.1"/>
</dbReference>